<dbReference type="EMBL" id="JBHRSW010000004">
    <property type="protein sequence ID" value="MFC3120127.1"/>
    <property type="molecule type" value="Genomic_DNA"/>
</dbReference>
<organism evidence="6 7">
    <name type="scientific">Agaribacter flavus</name>
    <dbReference type="NCBI Taxonomy" id="1902781"/>
    <lineage>
        <taxon>Bacteria</taxon>
        <taxon>Pseudomonadati</taxon>
        <taxon>Pseudomonadota</taxon>
        <taxon>Gammaproteobacteria</taxon>
        <taxon>Alteromonadales</taxon>
        <taxon>Alteromonadaceae</taxon>
        <taxon>Agaribacter</taxon>
    </lineage>
</organism>
<dbReference type="SUPFAM" id="SSF88946">
    <property type="entry name" value="Sigma2 domain of RNA polymerase sigma factors"/>
    <property type="match status" value="1"/>
</dbReference>
<reference evidence="7" key="1">
    <citation type="journal article" date="2019" name="Int. J. Syst. Evol. Microbiol.">
        <title>The Global Catalogue of Microorganisms (GCM) 10K type strain sequencing project: providing services to taxonomists for standard genome sequencing and annotation.</title>
        <authorList>
            <consortium name="The Broad Institute Genomics Platform"/>
            <consortium name="The Broad Institute Genome Sequencing Center for Infectious Disease"/>
            <person name="Wu L."/>
            <person name="Ma J."/>
        </authorList>
    </citation>
    <scope>NUCLEOTIDE SEQUENCE [LARGE SCALE GENOMIC DNA]</scope>
    <source>
        <strain evidence="7">KCTC 52473</strain>
    </source>
</reference>
<evidence type="ECO:0000313" key="7">
    <source>
        <dbReference type="Proteomes" id="UP001595478"/>
    </source>
</evidence>
<proteinExistence type="predicted"/>
<dbReference type="Gene3D" id="1.10.1740.10">
    <property type="match status" value="1"/>
</dbReference>
<evidence type="ECO:0000259" key="5">
    <source>
        <dbReference type="Pfam" id="PF04542"/>
    </source>
</evidence>
<dbReference type="InterPro" id="IPR014284">
    <property type="entry name" value="RNA_pol_sigma-70_dom"/>
</dbReference>
<dbReference type="InterPro" id="IPR039425">
    <property type="entry name" value="RNA_pol_sigma-70-like"/>
</dbReference>
<keyword evidence="4" id="KW-0804">Transcription</keyword>
<dbReference type="PANTHER" id="PTHR43133">
    <property type="entry name" value="RNA POLYMERASE ECF-TYPE SIGMA FACTO"/>
    <property type="match status" value="1"/>
</dbReference>
<evidence type="ECO:0000256" key="3">
    <source>
        <dbReference type="ARBA" id="ARBA00023125"/>
    </source>
</evidence>
<dbReference type="RefSeq" id="WP_376918270.1">
    <property type="nucleotide sequence ID" value="NZ_JBHRSW010000004.1"/>
</dbReference>
<evidence type="ECO:0000313" key="6">
    <source>
        <dbReference type="EMBL" id="MFC3120127.1"/>
    </source>
</evidence>
<sequence length="190" mass="22504">MDNMSESEFAQSIVERIIAGDAKAEKEMVKRYQRGLMFMLRKRSGDEHLAADVSQDTWRLVIEKVRQGQLKDPKKLSAFIVQIGKNQLIMHYRRPEAKKTDSLDETQTRAMEATEQPEKVLENHNLALMVRSVIGELNTPRDRELIFRFFIDEQEKHVICHELDLDKVHFDRVLYRAKQRFKQLWDSQFN</sequence>
<keyword evidence="7" id="KW-1185">Reference proteome</keyword>
<evidence type="ECO:0000256" key="1">
    <source>
        <dbReference type="ARBA" id="ARBA00023015"/>
    </source>
</evidence>
<protein>
    <submittedName>
        <fullName evidence="6">RNA polymerase sigma factor</fullName>
    </submittedName>
</protein>
<keyword evidence="2" id="KW-0731">Sigma factor</keyword>
<dbReference type="Proteomes" id="UP001595478">
    <property type="component" value="Unassembled WGS sequence"/>
</dbReference>
<keyword evidence="1" id="KW-0805">Transcription regulation</keyword>
<feature type="domain" description="RNA polymerase sigma-70 region 2" evidence="5">
    <location>
        <begin position="28"/>
        <end position="94"/>
    </location>
</feature>
<dbReference type="NCBIfam" id="TIGR02937">
    <property type="entry name" value="sigma70-ECF"/>
    <property type="match status" value="1"/>
</dbReference>
<name>A0ABV7FMR3_9ALTE</name>
<evidence type="ECO:0000256" key="2">
    <source>
        <dbReference type="ARBA" id="ARBA00023082"/>
    </source>
</evidence>
<accession>A0ABV7FMR3</accession>
<keyword evidence="3" id="KW-0238">DNA-binding</keyword>
<dbReference type="PANTHER" id="PTHR43133:SF8">
    <property type="entry name" value="RNA POLYMERASE SIGMA FACTOR HI_1459-RELATED"/>
    <property type="match status" value="1"/>
</dbReference>
<evidence type="ECO:0000256" key="4">
    <source>
        <dbReference type="ARBA" id="ARBA00023163"/>
    </source>
</evidence>
<dbReference type="InterPro" id="IPR007627">
    <property type="entry name" value="RNA_pol_sigma70_r2"/>
</dbReference>
<dbReference type="InterPro" id="IPR013325">
    <property type="entry name" value="RNA_pol_sigma_r2"/>
</dbReference>
<comment type="caution">
    <text evidence="6">The sequence shown here is derived from an EMBL/GenBank/DDBJ whole genome shotgun (WGS) entry which is preliminary data.</text>
</comment>
<gene>
    <name evidence="6" type="ORF">ACFOHL_00665</name>
</gene>
<dbReference type="Pfam" id="PF04542">
    <property type="entry name" value="Sigma70_r2"/>
    <property type="match status" value="1"/>
</dbReference>